<evidence type="ECO:0000256" key="7">
    <source>
        <dbReference type="ARBA" id="ARBA00022475"/>
    </source>
</evidence>
<sequence>MGFLGVYRAVYDYVPQGESELAITEGDILYVLEKSGEDDWWRAKKKASGDDDDEPVGLIPNNYIEEATPSHHARALYDYTRQTDEELSFTEDAKLEVFDTSDPDWILVGLEGEYGFAPANYIEIGEENTASAAPSPALPRRPTVQDEEPEEPASPQAPTPAAALANIMGGRQPSTSSSRALPPRQPQYTPEASDEEPPTPTLPARPASQAQPADTYSPRSPISPGPLASPPYNRASQRVPDDHVVSHAPAGFRLYNISEMVSVMGKRKKMPTTLGINSATGEIMIAPEKERDGPEQRWTAEKMSHYSIEGKHVFLELIRPSKSIDFHAGAKDTAHEIVGVLGELAGAVRLGGGLREVYDAASGSAQKKGQVLYDFMAQGDDEVTVAVGDEVIVLDDSKSEEWWQVRRLKNGKEGVVPSSYIEITGTIQAPSSAGLNAGKSTIEQNRLEEERLAKESLKAARREEERGSEVGPGMRLPERGSSLSARDNGNSTAQQNRNGRNDGGSRKKSKPDPSKVRTWTDRSDTFSVEAQFLALKDGKFNLHKLNGVKIAVPIVKMSLADLEYVERLTGVSLDEDKPLSAVKKQRAKNDGRGSSGQSSNAGATIERSQKPEYDWFQFFLSCDVAVGLCERYAQTFNRDSMDESVLPDVDATVLRNLGIREGDIIKIMRFLDKKYARQGVKRGVSFGGEEVIDGESSGGLFSGPGGTLRNNTRKGRPAPTVQTNDTVDPKAFSQESPATSRPEGVATPIASAPTPAQKDPSRGGFDDDAWDVKPSKQPQVQEPPKPAAQPTPPPQQPSLTGSMQELSLLSQPLEPVKAQPTAQIQPQQPPQQQLAPQQAPQPTGATPSFFTGIGNQQTGVPQQQTNNPQFNPQMNFAQQQQQANIARQRPTPPQFAQSQSSLLPPLPPSRPLSAPQNQSAFVPPPLQPQMTGVQNSSGYQPQLAAPGQSLNDLTQQRLQQQYTAQQQMQPQMTGFGGPQMMPQPTGFNQFANGQQPNGFQPQQTGFQPQQTGFQPQQTGFMNGQGASPFADPRASQFSPIQQQPTGFQSSFPQQQFPQQTGVNSFLPTPLQPQQTGASMQPQQTGMNGFGAQGFGQPPPMPPMPPMPQQQTMAPLQPQKTGPPPPVRFGVTGDTKKLMPQATGRKANLSQATPQNPFGF</sequence>
<evidence type="ECO:0000313" key="19">
    <source>
        <dbReference type="Proteomes" id="UP001629113"/>
    </source>
</evidence>
<dbReference type="Pfam" id="PF03983">
    <property type="entry name" value="SHD1"/>
    <property type="match status" value="1"/>
</dbReference>
<dbReference type="PANTHER" id="PTHR15735">
    <property type="entry name" value="FCH AND DOUBLE SH3 DOMAINS PROTEIN"/>
    <property type="match status" value="1"/>
</dbReference>
<dbReference type="Pfam" id="PF14604">
    <property type="entry name" value="SH3_9"/>
    <property type="match status" value="1"/>
</dbReference>
<feature type="compositionally biased region" description="Pro residues" evidence="16">
    <location>
        <begin position="1096"/>
        <end position="1107"/>
    </location>
</feature>
<keyword evidence="7" id="KW-1003">Cell membrane</keyword>
<evidence type="ECO:0000256" key="8">
    <source>
        <dbReference type="ARBA" id="ARBA00022490"/>
    </source>
</evidence>
<feature type="region of interest" description="Disordered" evidence="16">
    <location>
        <begin position="689"/>
        <end position="946"/>
    </location>
</feature>
<feature type="compositionally biased region" description="Polar residues" evidence="16">
    <location>
        <begin position="481"/>
        <end position="498"/>
    </location>
</feature>
<comment type="subcellular location">
    <subcellularLocation>
        <location evidence="3">Cell membrane</location>
        <topology evidence="3">Peripheral membrane protein</topology>
        <orientation evidence="3">Cytoplasmic side</orientation>
    </subcellularLocation>
    <subcellularLocation>
        <location evidence="2">Cytoplasm</location>
        <location evidence="2">Cytoskeleton</location>
        <location evidence="2">Actin patch</location>
    </subcellularLocation>
    <subcellularLocation>
        <location evidence="1">Endosome membrane</location>
        <topology evidence="1">Peripheral membrane protein</topology>
        <orientation evidence="1">Cytoplasmic side</orientation>
    </subcellularLocation>
</comment>
<feature type="region of interest" description="Disordered" evidence="16">
    <location>
        <begin position="1002"/>
        <end position="1159"/>
    </location>
</feature>
<keyword evidence="11" id="KW-0967">Endosome</keyword>
<feature type="compositionally biased region" description="Low complexity" evidence="16">
    <location>
        <begin position="153"/>
        <end position="165"/>
    </location>
</feature>
<feature type="region of interest" description="Disordered" evidence="16">
    <location>
        <begin position="129"/>
        <end position="239"/>
    </location>
</feature>
<dbReference type="PROSITE" id="PS50002">
    <property type="entry name" value="SH3"/>
    <property type="match status" value="3"/>
</dbReference>
<dbReference type="InterPro" id="IPR036028">
    <property type="entry name" value="SH3-like_dom_sf"/>
</dbReference>
<dbReference type="InterPro" id="IPR056996">
    <property type="entry name" value="PH_SLA1"/>
</dbReference>
<protein>
    <recommendedName>
        <fullName evidence="5">Actin cytoskeleton-regulatory complex protein SLA1</fullName>
    </recommendedName>
</protein>
<dbReference type="Pfam" id="PF00018">
    <property type="entry name" value="SH3_1"/>
    <property type="match status" value="2"/>
</dbReference>
<name>A0ABR4PE71_9HELO</name>
<evidence type="ECO:0000256" key="11">
    <source>
        <dbReference type="ARBA" id="ARBA00022753"/>
    </source>
</evidence>
<evidence type="ECO:0000256" key="14">
    <source>
        <dbReference type="ARBA" id="ARBA00023212"/>
    </source>
</evidence>
<feature type="domain" description="SH3" evidence="17">
    <location>
        <begin position="2"/>
        <end position="69"/>
    </location>
</feature>
<keyword evidence="19" id="KW-1185">Reference proteome</keyword>
<reference evidence="18 19" key="1">
    <citation type="submission" date="2024-06" db="EMBL/GenBank/DDBJ databases">
        <title>Complete genome of Phlyctema vagabunda strain 19-DSS-EL-015.</title>
        <authorList>
            <person name="Fiorenzani C."/>
        </authorList>
    </citation>
    <scope>NUCLEOTIDE SEQUENCE [LARGE SCALE GENOMIC DNA]</scope>
    <source>
        <strain evidence="18 19">19-DSS-EL-015</strain>
    </source>
</reference>
<dbReference type="Gene3D" id="2.30.30.700">
    <property type="entry name" value="SLA1 homology domain 1"/>
    <property type="match status" value="1"/>
</dbReference>
<evidence type="ECO:0000256" key="3">
    <source>
        <dbReference type="ARBA" id="ARBA00004413"/>
    </source>
</evidence>
<feature type="compositionally biased region" description="Gly residues" evidence="16">
    <location>
        <begin position="696"/>
        <end position="706"/>
    </location>
</feature>
<comment type="caution">
    <text evidence="18">The sequence shown here is derived from an EMBL/GenBank/DDBJ whole genome shotgun (WGS) entry which is preliminary data.</text>
</comment>
<keyword evidence="8" id="KW-0963">Cytoplasm</keyword>
<dbReference type="CDD" id="cd11775">
    <property type="entry name" value="SH3_Sla1p_3"/>
    <property type="match status" value="1"/>
</dbReference>
<dbReference type="InterPro" id="IPR001452">
    <property type="entry name" value="SH3_domain"/>
</dbReference>
<feature type="compositionally biased region" description="Low complexity" evidence="16">
    <location>
        <begin position="818"/>
        <end position="847"/>
    </location>
</feature>
<gene>
    <name evidence="18" type="ORF">PVAG01_07771</name>
</gene>
<keyword evidence="9" id="KW-0254">Endocytosis</keyword>
<dbReference type="Pfam" id="PF24081">
    <property type="entry name" value="PH_SLA1"/>
    <property type="match status" value="1"/>
</dbReference>
<evidence type="ECO:0000256" key="16">
    <source>
        <dbReference type="SAM" id="MobiDB-lite"/>
    </source>
</evidence>
<dbReference type="EMBL" id="JBFCZG010000006">
    <property type="protein sequence ID" value="KAL3421326.1"/>
    <property type="molecule type" value="Genomic_DNA"/>
</dbReference>
<comment type="similarity">
    <text evidence="4">Belongs to the SLA1 family.</text>
</comment>
<feature type="compositionally biased region" description="Basic and acidic residues" evidence="16">
    <location>
        <begin position="446"/>
        <end position="468"/>
    </location>
</feature>
<feature type="compositionally biased region" description="Low complexity" evidence="16">
    <location>
        <begin position="130"/>
        <end position="142"/>
    </location>
</feature>
<feature type="compositionally biased region" description="Low complexity" evidence="16">
    <location>
        <begin position="1002"/>
        <end position="1020"/>
    </location>
</feature>
<accession>A0ABR4PE71</accession>
<dbReference type="CDD" id="cd11774">
    <property type="entry name" value="SH3_Sla1p_2"/>
    <property type="match status" value="1"/>
</dbReference>
<feature type="compositionally biased region" description="Polar residues" evidence="16">
    <location>
        <begin position="1147"/>
        <end position="1159"/>
    </location>
</feature>
<organism evidence="18 19">
    <name type="scientific">Phlyctema vagabunda</name>
    <dbReference type="NCBI Taxonomy" id="108571"/>
    <lineage>
        <taxon>Eukaryota</taxon>
        <taxon>Fungi</taxon>
        <taxon>Dikarya</taxon>
        <taxon>Ascomycota</taxon>
        <taxon>Pezizomycotina</taxon>
        <taxon>Leotiomycetes</taxon>
        <taxon>Helotiales</taxon>
        <taxon>Dermateaceae</taxon>
        <taxon>Phlyctema</taxon>
    </lineage>
</organism>
<dbReference type="SMART" id="SM00326">
    <property type="entry name" value="SH3"/>
    <property type="match status" value="3"/>
</dbReference>
<dbReference type="InterPro" id="IPR035821">
    <property type="entry name" value="Sla1_SH3_3"/>
</dbReference>
<feature type="domain" description="SH3" evidence="17">
    <location>
        <begin position="70"/>
        <end position="127"/>
    </location>
</feature>
<feature type="compositionally biased region" description="Low complexity" evidence="16">
    <location>
        <begin position="1108"/>
        <end position="1119"/>
    </location>
</feature>
<proteinExistence type="inferred from homology"/>
<dbReference type="InterPro" id="IPR013761">
    <property type="entry name" value="SAM/pointed_sf"/>
</dbReference>
<evidence type="ECO:0000256" key="1">
    <source>
        <dbReference type="ARBA" id="ARBA00004125"/>
    </source>
</evidence>
<evidence type="ECO:0000256" key="9">
    <source>
        <dbReference type="ARBA" id="ARBA00022583"/>
    </source>
</evidence>
<evidence type="ECO:0000256" key="6">
    <source>
        <dbReference type="ARBA" id="ARBA00022443"/>
    </source>
</evidence>
<evidence type="ECO:0000313" key="18">
    <source>
        <dbReference type="EMBL" id="KAL3421326.1"/>
    </source>
</evidence>
<keyword evidence="6 15" id="KW-0728">SH3 domain</keyword>
<dbReference type="Pfam" id="PF08226">
    <property type="entry name" value="DUF1720"/>
    <property type="match status" value="1"/>
</dbReference>
<evidence type="ECO:0000256" key="2">
    <source>
        <dbReference type="ARBA" id="ARBA00004134"/>
    </source>
</evidence>
<dbReference type="Proteomes" id="UP001629113">
    <property type="component" value="Unassembled WGS sequence"/>
</dbReference>
<feature type="compositionally biased region" description="Low complexity" evidence="16">
    <location>
        <begin position="894"/>
        <end position="903"/>
    </location>
</feature>
<feature type="domain" description="SH3" evidence="17">
    <location>
        <begin position="364"/>
        <end position="426"/>
    </location>
</feature>
<keyword evidence="12" id="KW-0472">Membrane</keyword>
<evidence type="ECO:0000256" key="15">
    <source>
        <dbReference type="PROSITE-ProRule" id="PRU00192"/>
    </source>
</evidence>
<dbReference type="SUPFAM" id="SSF50044">
    <property type="entry name" value="SH3-domain"/>
    <property type="match status" value="3"/>
</dbReference>
<feature type="compositionally biased region" description="Basic and acidic residues" evidence="16">
    <location>
        <begin position="759"/>
        <end position="774"/>
    </location>
</feature>
<dbReference type="InterPro" id="IPR013182">
    <property type="entry name" value="DUF1720"/>
</dbReference>
<feature type="compositionally biased region" description="Low complexity" evidence="16">
    <location>
        <begin position="1041"/>
        <end position="1061"/>
    </location>
</feature>
<evidence type="ECO:0000256" key="10">
    <source>
        <dbReference type="ARBA" id="ARBA00022737"/>
    </source>
</evidence>
<dbReference type="Gene3D" id="1.10.150.50">
    <property type="entry name" value="Transcription Factor, Ets-1"/>
    <property type="match status" value="1"/>
</dbReference>
<dbReference type="Gene3D" id="2.30.30.40">
    <property type="entry name" value="SH3 Domains"/>
    <property type="match status" value="3"/>
</dbReference>
<feature type="compositionally biased region" description="Polar residues" evidence="16">
    <location>
        <begin position="208"/>
        <end position="220"/>
    </location>
</feature>
<dbReference type="InterPro" id="IPR035800">
    <property type="entry name" value="Sla1_SH3_1"/>
</dbReference>
<dbReference type="CDD" id="cd09532">
    <property type="entry name" value="SAM_SLA1_fungal"/>
    <property type="match status" value="1"/>
</dbReference>
<feature type="compositionally biased region" description="Polar residues" evidence="16">
    <location>
        <begin position="1062"/>
        <end position="1086"/>
    </location>
</feature>
<evidence type="ECO:0000256" key="12">
    <source>
        <dbReference type="ARBA" id="ARBA00023136"/>
    </source>
</evidence>
<keyword evidence="13" id="KW-0009">Actin-binding</keyword>
<dbReference type="PANTHER" id="PTHR15735:SF19">
    <property type="entry name" value="ACTIN CYTOSKELETON-REGULATORY COMPLEX PROTEIN SLA1"/>
    <property type="match status" value="1"/>
</dbReference>
<dbReference type="PRINTS" id="PR00452">
    <property type="entry name" value="SH3DOMAIN"/>
</dbReference>
<evidence type="ECO:0000259" key="17">
    <source>
        <dbReference type="PROSITE" id="PS50002"/>
    </source>
</evidence>
<feature type="region of interest" description="Disordered" evidence="16">
    <location>
        <begin position="580"/>
        <end position="606"/>
    </location>
</feature>
<feature type="compositionally biased region" description="Basic and acidic residues" evidence="16">
    <location>
        <begin position="499"/>
        <end position="519"/>
    </location>
</feature>
<dbReference type="InterPro" id="IPR007131">
    <property type="entry name" value="SHD1"/>
</dbReference>
<evidence type="ECO:0000256" key="5">
    <source>
        <dbReference type="ARBA" id="ARBA00020357"/>
    </source>
</evidence>
<feature type="compositionally biased region" description="Low complexity" evidence="16">
    <location>
        <begin position="862"/>
        <end position="884"/>
    </location>
</feature>
<feature type="compositionally biased region" description="Polar residues" evidence="16">
    <location>
        <begin position="798"/>
        <end position="810"/>
    </location>
</feature>
<keyword evidence="10" id="KW-0677">Repeat</keyword>
<keyword evidence="14" id="KW-0206">Cytoskeleton</keyword>
<evidence type="ECO:0000256" key="4">
    <source>
        <dbReference type="ARBA" id="ARBA00007948"/>
    </source>
</evidence>
<feature type="compositionally biased region" description="Polar residues" evidence="16">
    <location>
        <begin position="928"/>
        <end position="940"/>
    </location>
</feature>
<feature type="region of interest" description="Disordered" evidence="16">
    <location>
        <begin position="446"/>
        <end position="519"/>
    </location>
</feature>
<feature type="compositionally biased region" description="Pro residues" evidence="16">
    <location>
        <begin position="781"/>
        <end position="796"/>
    </location>
</feature>
<dbReference type="CDD" id="cd11773">
    <property type="entry name" value="SH3_Sla1p_1"/>
    <property type="match status" value="1"/>
</dbReference>
<evidence type="ECO:0000256" key="13">
    <source>
        <dbReference type="ARBA" id="ARBA00023203"/>
    </source>
</evidence>